<dbReference type="Proteomes" id="UP001497512">
    <property type="component" value="Chromosome 3"/>
</dbReference>
<dbReference type="InterPro" id="IPR050452">
    <property type="entry name" value="Metacaspase"/>
</dbReference>
<gene>
    <name evidence="5" type="ORF">CSSPTR1EN2_LOCUS14976</name>
</gene>
<organism evidence="5 6">
    <name type="scientific">Sphagnum troendelagicum</name>
    <dbReference type="NCBI Taxonomy" id="128251"/>
    <lineage>
        <taxon>Eukaryota</taxon>
        <taxon>Viridiplantae</taxon>
        <taxon>Streptophyta</taxon>
        <taxon>Embryophyta</taxon>
        <taxon>Bryophyta</taxon>
        <taxon>Sphagnophytina</taxon>
        <taxon>Sphagnopsida</taxon>
        <taxon>Sphagnales</taxon>
        <taxon>Sphagnaceae</taxon>
        <taxon>Sphagnum</taxon>
    </lineage>
</organism>
<dbReference type="PANTHER" id="PTHR48104">
    <property type="entry name" value="METACASPASE-4"/>
    <property type="match status" value="1"/>
</dbReference>
<dbReference type="Gene3D" id="3.40.50.12660">
    <property type="match status" value="1"/>
</dbReference>
<feature type="region of interest" description="Disordered" evidence="2">
    <location>
        <begin position="37"/>
        <end position="62"/>
    </location>
</feature>
<accession>A0ABP0UF42</accession>
<dbReference type="PANTHER" id="PTHR48104:SF30">
    <property type="entry name" value="METACASPASE-1"/>
    <property type="match status" value="1"/>
</dbReference>
<comment type="similarity">
    <text evidence="1">Belongs to the peptidase C14B family.</text>
</comment>
<dbReference type="InterPro" id="IPR011600">
    <property type="entry name" value="Pept_C14_caspase"/>
</dbReference>
<feature type="domain" description="Zinc finger LSD1-type" evidence="4">
    <location>
        <begin position="5"/>
        <end position="29"/>
    </location>
</feature>
<name>A0ABP0UF42_9BRYO</name>
<dbReference type="InterPro" id="IPR005735">
    <property type="entry name" value="Znf_LSD1"/>
</dbReference>
<dbReference type="EMBL" id="OZ019895">
    <property type="protein sequence ID" value="CAK9219907.1"/>
    <property type="molecule type" value="Genomic_DNA"/>
</dbReference>
<proteinExistence type="inferred from homology"/>
<evidence type="ECO:0000313" key="6">
    <source>
        <dbReference type="Proteomes" id="UP001497512"/>
    </source>
</evidence>
<feature type="domain" description="Peptidase C14 caspase" evidence="3">
    <location>
        <begin position="64"/>
        <end position="339"/>
    </location>
</feature>
<evidence type="ECO:0000259" key="4">
    <source>
        <dbReference type="Pfam" id="PF06943"/>
    </source>
</evidence>
<evidence type="ECO:0000313" key="5">
    <source>
        <dbReference type="EMBL" id="CAK9219907.1"/>
    </source>
</evidence>
<sequence>MLVDCVSCHTPLVLPPGAQSIRCALCNAVTLVNVQPPSVAPTSRSSTPNPLQYSPQPPNPHGSKKALICGINYKYSRYQLKGCINDAKCMKYMLTTKFGFPEASVLMLSEEQQNPTMRPTRYNIHMAMVWLVQGCQPGDSLVFHYSGHGSQQRDYAGEEQDGYDETICPIDFETQGMIVDNEINDTIVKPLPYGVRLNAIIDACHSGTVLDLPYVCRFNSYGQFVWEDQRPMNGAWKGTSGGEAFSFSGCDDNQTSADTSALSRVTSTGAMTFCFIQAIERGHAHTYGSLLVSMRNAIREAGSTSGMGSGPITSLLEMLVSGGSLTGGLTQEPQLSCATPFDINIPFYL</sequence>
<dbReference type="Pfam" id="PF00656">
    <property type="entry name" value="Peptidase_C14"/>
    <property type="match status" value="1"/>
</dbReference>
<evidence type="ECO:0000256" key="1">
    <source>
        <dbReference type="ARBA" id="ARBA00009005"/>
    </source>
</evidence>
<protein>
    <recommendedName>
        <fullName evidence="7">Metacaspase</fullName>
    </recommendedName>
</protein>
<reference evidence="5" key="1">
    <citation type="submission" date="2024-02" db="EMBL/GenBank/DDBJ databases">
        <authorList>
            <consortium name="ELIXIR-Norway"/>
            <consortium name="Elixir Norway"/>
        </authorList>
    </citation>
    <scope>NUCLEOTIDE SEQUENCE</scope>
</reference>
<keyword evidence="6" id="KW-1185">Reference proteome</keyword>
<evidence type="ECO:0008006" key="7">
    <source>
        <dbReference type="Google" id="ProtNLM"/>
    </source>
</evidence>
<dbReference type="Pfam" id="PF06943">
    <property type="entry name" value="zf-LSD1"/>
    <property type="match status" value="1"/>
</dbReference>
<evidence type="ECO:0000259" key="3">
    <source>
        <dbReference type="Pfam" id="PF00656"/>
    </source>
</evidence>
<evidence type="ECO:0000256" key="2">
    <source>
        <dbReference type="SAM" id="MobiDB-lite"/>
    </source>
</evidence>
<feature type="compositionally biased region" description="Polar residues" evidence="2">
    <location>
        <begin position="37"/>
        <end position="54"/>
    </location>
</feature>
<dbReference type="NCBIfam" id="TIGR01053">
    <property type="entry name" value="LSD1"/>
    <property type="match status" value="1"/>
</dbReference>